<dbReference type="Gene3D" id="3.10.660.10">
    <property type="entry name" value="DPH Zinc finger"/>
    <property type="match status" value="1"/>
</dbReference>
<evidence type="ECO:0000259" key="5">
    <source>
        <dbReference type="PROSITE" id="PS50076"/>
    </source>
</evidence>
<dbReference type="PROSITE" id="PS51074">
    <property type="entry name" value="DPH_MB"/>
    <property type="match status" value="1"/>
</dbReference>
<evidence type="ECO:0000256" key="1">
    <source>
        <dbReference type="ARBA" id="ARBA00006169"/>
    </source>
</evidence>
<dbReference type="SMART" id="SM00271">
    <property type="entry name" value="DnaJ"/>
    <property type="match status" value="1"/>
</dbReference>
<dbReference type="AlphaFoldDB" id="A0A5B8MQP7"/>
<keyword evidence="4" id="KW-0408">Iron</keyword>
<evidence type="ECO:0000313" key="7">
    <source>
        <dbReference type="EMBL" id="QDZ22671.1"/>
    </source>
</evidence>
<sequence>MQEGDPGKSLYSVLGLEDNTNCSAEELKRAYRKAALRTHPDKKGNEGEVAACSKVLGHGGPRGEGKGTGGDQNKAFLEVQSAWATLSDPKERYRYDEELLRQGGDGEDSVEADKEVSLSELRYDEGEETYKFECRCGDTFEIGEEDKPEKGTSILLPCCSCSLVLCINNE</sequence>
<evidence type="ECO:0000256" key="4">
    <source>
        <dbReference type="ARBA" id="ARBA00023004"/>
    </source>
</evidence>
<dbReference type="InterPro" id="IPR036869">
    <property type="entry name" value="J_dom_sf"/>
</dbReference>
<dbReference type="GO" id="GO:0008198">
    <property type="term" value="F:ferrous iron binding"/>
    <property type="evidence" value="ECO:0007669"/>
    <property type="project" value="TreeGrafter"/>
</dbReference>
<dbReference type="GO" id="GO:0001671">
    <property type="term" value="F:ATPase activator activity"/>
    <property type="evidence" value="ECO:0007669"/>
    <property type="project" value="TreeGrafter"/>
</dbReference>
<dbReference type="OrthoDB" id="513584at2759"/>
<comment type="similarity">
    <text evidence="1">Belongs to the DPH4 family.</text>
</comment>
<dbReference type="STRING" id="1764295.A0A5B8MQP7"/>
<evidence type="ECO:0000256" key="3">
    <source>
        <dbReference type="ARBA" id="ARBA00022833"/>
    </source>
</evidence>
<reference evidence="7 8" key="1">
    <citation type="submission" date="2018-07" db="EMBL/GenBank/DDBJ databases">
        <title>The complete nuclear genome of the prasinophyte Chloropicon primus (CCMP1205).</title>
        <authorList>
            <person name="Pombert J.-F."/>
            <person name="Otis C."/>
            <person name="Turmel M."/>
            <person name="Lemieux C."/>
        </authorList>
    </citation>
    <scope>NUCLEOTIDE SEQUENCE [LARGE SCALE GENOMIC DNA]</scope>
    <source>
        <strain evidence="7 8">CCMP1205</strain>
    </source>
</reference>
<accession>A0A5B8MQP7</accession>
<dbReference type="InterPro" id="IPR036671">
    <property type="entry name" value="DPH_MB_sf"/>
</dbReference>
<feature type="domain" description="DPH-type MB" evidence="6">
    <location>
        <begin position="112"/>
        <end position="170"/>
    </location>
</feature>
<dbReference type="Pfam" id="PF05207">
    <property type="entry name" value="Zn_ribbon_CSL"/>
    <property type="match status" value="1"/>
</dbReference>
<keyword evidence="3" id="KW-0862">Zinc</keyword>
<dbReference type="EMBL" id="CP031041">
    <property type="protein sequence ID" value="QDZ22671.1"/>
    <property type="molecule type" value="Genomic_DNA"/>
</dbReference>
<keyword evidence="2" id="KW-0479">Metal-binding</keyword>
<dbReference type="Gene3D" id="1.10.287.110">
    <property type="entry name" value="DnaJ domain"/>
    <property type="match status" value="1"/>
</dbReference>
<dbReference type="Proteomes" id="UP000316726">
    <property type="component" value="Chromosome 8"/>
</dbReference>
<evidence type="ECO:0000313" key="8">
    <source>
        <dbReference type="Proteomes" id="UP000316726"/>
    </source>
</evidence>
<dbReference type="Pfam" id="PF00226">
    <property type="entry name" value="DnaJ"/>
    <property type="match status" value="1"/>
</dbReference>
<protein>
    <submittedName>
        <fullName evidence="7">DnaJ-like protein</fullName>
    </submittedName>
</protein>
<dbReference type="PANTHER" id="PTHR45255:SF1">
    <property type="entry name" value="DNAJ HOMOLOG SUBFAMILY C MEMBER 24"/>
    <property type="match status" value="1"/>
</dbReference>
<dbReference type="PROSITE" id="PS50076">
    <property type="entry name" value="DNAJ_2"/>
    <property type="match status" value="1"/>
</dbReference>
<dbReference type="InterPro" id="IPR007872">
    <property type="entry name" value="DPH_MB_dom"/>
</dbReference>
<gene>
    <name evidence="7" type="ORF">A3770_08p51890</name>
</gene>
<proteinExistence type="inferred from homology"/>
<dbReference type="SUPFAM" id="SSF144217">
    <property type="entry name" value="CSL zinc finger"/>
    <property type="match status" value="1"/>
</dbReference>
<dbReference type="PRINTS" id="PR00625">
    <property type="entry name" value="JDOMAIN"/>
</dbReference>
<dbReference type="SUPFAM" id="SSF46565">
    <property type="entry name" value="Chaperone J-domain"/>
    <property type="match status" value="1"/>
</dbReference>
<feature type="domain" description="J" evidence="5">
    <location>
        <begin position="9"/>
        <end position="99"/>
    </location>
</feature>
<evidence type="ECO:0000259" key="6">
    <source>
        <dbReference type="PROSITE" id="PS51074"/>
    </source>
</evidence>
<dbReference type="InterPro" id="IPR001623">
    <property type="entry name" value="DnaJ_domain"/>
</dbReference>
<dbReference type="PANTHER" id="PTHR45255">
    <property type="entry name" value="DNAJ HOMOLOG SUBFAMILY C MEMBER 24"/>
    <property type="match status" value="1"/>
</dbReference>
<name>A0A5B8MQP7_9CHLO</name>
<keyword evidence="8" id="KW-1185">Reference proteome</keyword>
<dbReference type="CDD" id="cd06257">
    <property type="entry name" value="DnaJ"/>
    <property type="match status" value="1"/>
</dbReference>
<evidence type="ECO:0000256" key="2">
    <source>
        <dbReference type="ARBA" id="ARBA00022723"/>
    </source>
</evidence>
<organism evidence="7 8">
    <name type="scientific">Chloropicon primus</name>
    <dbReference type="NCBI Taxonomy" id="1764295"/>
    <lineage>
        <taxon>Eukaryota</taxon>
        <taxon>Viridiplantae</taxon>
        <taxon>Chlorophyta</taxon>
        <taxon>Chloropicophyceae</taxon>
        <taxon>Chloropicales</taxon>
        <taxon>Chloropicaceae</taxon>
        <taxon>Chloropicon</taxon>
    </lineage>
</organism>